<comment type="caution">
    <text evidence="2">The sequence shown here is derived from an EMBL/GenBank/DDBJ whole genome shotgun (WGS) entry which is preliminary data.</text>
</comment>
<dbReference type="SUPFAM" id="SSF54637">
    <property type="entry name" value="Thioesterase/thiol ester dehydrase-isomerase"/>
    <property type="match status" value="1"/>
</dbReference>
<dbReference type="CDD" id="cd00586">
    <property type="entry name" value="4HBT"/>
    <property type="match status" value="1"/>
</dbReference>
<protein>
    <submittedName>
        <fullName evidence="2">Thioesterase</fullName>
    </submittedName>
</protein>
<sequence length="147" mass="16683">MTATLRIGHVQPVQIHFEDLDAMGVVHNGRYVLILERALSAYWADRGWPFDPAQPHFADVFFVVREFAISYQVPVTTVGEVVVHFWVERLGTTSVVYRFRVLSADQTVVHAEGRRVQVKIDMVTLRPSPIGEDVRQAIIPLLDTSRS</sequence>
<reference evidence="2" key="1">
    <citation type="submission" date="2021-01" db="EMBL/GenBank/DDBJ databases">
        <title>Whole genome shotgun sequence of Planotetraspora silvatica NBRC 100141.</title>
        <authorList>
            <person name="Komaki H."/>
            <person name="Tamura T."/>
        </authorList>
    </citation>
    <scope>NUCLEOTIDE SEQUENCE</scope>
    <source>
        <strain evidence="2">NBRC 100141</strain>
    </source>
</reference>
<dbReference type="RefSeq" id="WP_203974224.1">
    <property type="nucleotide sequence ID" value="NZ_BAAAKY010000033.1"/>
</dbReference>
<dbReference type="InterPro" id="IPR050563">
    <property type="entry name" value="4-hydroxybenzoyl-CoA_TE"/>
</dbReference>
<dbReference type="PANTHER" id="PTHR31793">
    <property type="entry name" value="4-HYDROXYBENZOYL-COA THIOESTERASE FAMILY MEMBER"/>
    <property type="match status" value="1"/>
</dbReference>
<dbReference type="InterPro" id="IPR006683">
    <property type="entry name" value="Thioestr_dom"/>
</dbReference>
<proteinExistence type="predicted"/>
<dbReference type="AlphaFoldDB" id="A0A8J3XRQ2"/>
<dbReference type="InterPro" id="IPR029069">
    <property type="entry name" value="HotDog_dom_sf"/>
</dbReference>
<dbReference type="PANTHER" id="PTHR31793:SF24">
    <property type="entry name" value="LONG-CHAIN ACYL-COA THIOESTERASE FADM"/>
    <property type="match status" value="1"/>
</dbReference>
<accession>A0A8J3XRQ2</accession>
<dbReference type="Proteomes" id="UP000644610">
    <property type="component" value="Unassembled WGS sequence"/>
</dbReference>
<evidence type="ECO:0000313" key="3">
    <source>
        <dbReference type="Proteomes" id="UP000644610"/>
    </source>
</evidence>
<name>A0A8J3XRQ2_9ACTN</name>
<organism evidence="2 3">
    <name type="scientific">Planotetraspora silvatica</name>
    <dbReference type="NCBI Taxonomy" id="234614"/>
    <lineage>
        <taxon>Bacteria</taxon>
        <taxon>Bacillati</taxon>
        <taxon>Actinomycetota</taxon>
        <taxon>Actinomycetes</taxon>
        <taxon>Streptosporangiales</taxon>
        <taxon>Streptosporangiaceae</taxon>
        <taxon>Planotetraspora</taxon>
    </lineage>
</organism>
<gene>
    <name evidence="2" type="ORF">Psi02_28370</name>
</gene>
<dbReference type="Pfam" id="PF03061">
    <property type="entry name" value="4HBT"/>
    <property type="match status" value="1"/>
</dbReference>
<dbReference type="Gene3D" id="3.10.129.10">
    <property type="entry name" value="Hotdog Thioesterase"/>
    <property type="match status" value="1"/>
</dbReference>
<dbReference type="GO" id="GO:0047617">
    <property type="term" value="F:fatty acyl-CoA hydrolase activity"/>
    <property type="evidence" value="ECO:0007669"/>
    <property type="project" value="TreeGrafter"/>
</dbReference>
<evidence type="ECO:0000259" key="1">
    <source>
        <dbReference type="Pfam" id="PF03061"/>
    </source>
</evidence>
<evidence type="ECO:0000313" key="2">
    <source>
        <dbReference type="EMBL" id="GII46413.1"/>
    </source>
</evidence>
<keyword evidence="3" id="KW-1185">Reference proteome</keyword>
<feature type="domain" description="Thioesterase" evidence="1">
    <location>
        <begin position="23"/>
        <end position="109"/>
    </location>
</feature>
<dbReference type="EMBL" id="BOOQ01000016">
    <property type="protein sequence ID" value="GII46413.1"/>
    <property type="molecule type" value="Genomic_DNA"/>
</dbReference>